<evidence type="ECO:0000256" key="5">
    <source>
        <dbReference type="ARBA" id="ARBA00022989"/>
    </source>
</evidence>
<evidence type="ECO:0000256" key="1">
    <source>
        <dbReference type="ARBA" id="ARBA00004651"/>
    </source>
</evidence>
<dbReference type="EMBL" id="JQEC01000016">
    <property type="protein sequence ID" value="KGJ95040.1"/>
    <property type="molecule type" value="Genomic_DNA"/>
</dbReference>
<feature type="transmembrane region" description="Helical" evidence="7">
    <location>
        <begin position="48"/>
        <end position="71"/>
    </location>
</feature>
<dbReference type="AlphaFoldDB" id="A0A099KXY7"/>
<dbReference type="PANTHER" id="PTHR30213">
    <property type="entry name" value="INNER MEMBRANE PROTEIN YHJD"/>
    <property type="match status" value="1"/>
</dbReference>
<reference evidence="9 10" key="1">
    <citation type="submission" date="2014-08" db="EMBL/GenBank/DDBJ databases">
        <title>Genomic and Phenotypic Diversity of Colwellia psychrerythraea strains from Disparate Marine Basins.</title>
        <authorList>
            <person name="Techtmann S.M."/>
            <person name="Stelling S.C."/>
            <person name="Utturkar S.M."/>
            <person name="Alshibli N."/>
            <person name="Harris A."/>
            <person name="Brown S.D."/>
            <person name="Hazen T.C."/>
        </authorList>
    </citation>
    <scope>NUCLEOTIDE SEQUENCE [LARGE SCALE GENOMIC DNA]</scope>
    <source>
        <strain evidence="9 10">GAB14E</strain>
    </source>
</reference>
<dbReference type="Pfam" id="PF03631">
    <property type="entry name" value="Virul_fac_BrkB"/>
    <property type="match status" value="1"/>
</dbReference>
<keyword evidence="3" id="KW-0997">Cell inner membrane</keyword>
<keyword evidence="4 7" id="KW-0812">Transmembrane</keyword>
<dbReference type="GO" id="GO:0005886">
    <property type="term" value="C:plasma membrane"/>
    <property type="evidence" value="ECO:0007669"/>
    <property type="project" value="UniProtKB-SubCell"/>
</dbReference>
<comment type="similarity">
    <text evidence="7">Belongs to the UPF0761 family.</text>
</comment>
<dbReference type="HAMAP" id="MF_00672">
    <property type="entry name" value="UPF0761"/>
    <property type="match status" value="1"/>
</dbReference>
<dbReference type="PANTHER" id="PTHR30213:SF0">
    <property type="entry name" value="UPF0761 MEMBRANE PROTEIN YIHY"/>
    <property type="match status" value="1"/>
</dbReference>
<protein>
    <recommendedName>
        <fullName evidence="7">UPF0761 membrane protein GAB14E_2274</fullName>
    </recommendedName>
</protein>
<accession>A0A099KXY7</accession>
<comment type="caution">
    <text evidence="9">The sequence shown here is derived from an EMBL/GenBank/DDBJ whole genome shotgun (WGS) entry which is preliminary data.</text>
</comment>
<sequence>MKQIGQISKLLTNMSVFKQTSIGEYWHKHKGLLFYFSRRVKREQIQVVAGYLSYVCLMSLVPLIVVMLSVMTAFPLFAQLQQTIEQFVYQNFVPAAGDVVQEYLTGFVANASKMSAVAISFLFVAALLLISSIDNTFNKIWRVTDKRRTITSFAMYWMVLTLGPILVGASIALSSYIVSIVAVDQYDVLGLFDIFLRLLPLLSSIIAFVILYMAVPNKAVPFKYAISGAFVAGVLFELAKKAFALYIAAFPSYQVIYGALATIPIIFLWVYVSWLIVLVGALITVSLQEYPLLKEQGLKDRSIKDQALKEQTSKEKKLPLTNEEQMK</sequence>
<dbReference type="NCBIfam" id="NF002457">
    <property type="entry name" value="PRK01637.1"/>
    <property type="match status" value="1"/>
</dbReference>
<feature type="transmembrane region" description="Helical" evidence="7">
    <location>
        <begin position="194"/>
        <end position="215"/>
    </location>
</feature>
<dbReference type="PATRIC" id="fig|28229.3.peg.1896"/>
<proteinExistence type="inferred from homology"/>
<dbReference type="NCBIfam" id="TIGR00765">
    <property type="entry name" value="yihY_not_rbn"/>
    <property type="match status" value="1"/>
</dbReference>
<dbReference type="Proteomes" id="UP000029868">
    <property type="component" value="Unassembled WGS sequence"/>
</dbReference>
<comment type="subcellular location">
    <subcellularLocation>
        <location evidence="1 7">Cell membrane</location>
        <topology evidence="1 7">Multi-pass membrane protein</topology>
    </subcellularLocation>
</comment>
<dbReference type="InterPro" id="IPR017039">
    <property type="entry name" value="Virul_fac_BrkB"/>
</dbReference>
<feature type="region of interest" description="Disordered" evidence="8">
    <location>
        <begin position="305"/>
        <end position="327"/>
    </location>
</feature>
<organism evidence="9 10">
    <name type="scientific">Colwellia psychrerythraea</name>
    <name type="common">Vibrio psychroerythus</name>
    <dbReference type="NCBI Taxonomy" id="28229"/>
    <lineage>
        <taxon>Bacteria</taxon>
        <taxon>Pseudomonadati</taxon>
        <taxon>Pseudomonadota</taxon>
        <taxon>Gammaproteobacteria</taxon>
        <taxon>Alteromonadales</taxon>
        <taxon>Colwelliaceae</taxon>
        <taxon>Colwellia</taxon>
    </lineage>
</organism>
<evidence type="ECO:0000256" key="8">
    <source>
        <dbReference type="SAM" id="MobiDB-lite"/>
    </source>
</evidence>
<keyword evidence="2 7" id="KW-1003">Cell membrane</keyword>
<dbReference type="InterPro" id="IPR023679">
    <property type="entry name" value="UPF0761_bac"/>
</dbReference>
<feature type="transmembrane region" description="Helical" evidence="7">
    <location>
        <begin position="255"/>
        <end position="285"/>
    </location>
</feature>
<evidence type="ECO:0000256" key="3">
    <source>
        <dbReference type="ARBA" id="ARBA00022519"/>
    </source>
</evidence>
<feature type="transmembrane region" description="Helical" evidence="7">
    <location>
        <begin position="114"/>
        <end position="133"/>
    </location>
</feature>
<evidence type="ECO:0000313" key="10">
    <source>
        <dbReference type="Proteomes" id="UP000029868"/>
    </source>
</evidence>
<evidence type="ECO:0000256" key="2">
    <source>
        <dbReference type="ARBA" id="ARBA00022475"/>
    </source>
</evidence>
<feature type="transmembrane region" description="Helical" evidence="7">
    <location>
        <begin position="154"/>
        <end position="182"/>
    </location>
</feature>
<dbReference type="PIRSF" id="PIRSF035875">
    <property type="entry name" value="RNase_BN"/>
    <property type="match status" value="1"/>
</dbReference>
<evidence type="ECO:0000256" key="6">
    <source>
        <dbReference type="ARBA" id="ARBA00023136"/>
    </source>
</evidence>
<evidence type="ECO:0000313" key="9">
    <source>
        <dbReference type="EMBL" id="KGJ95040.1"/>
    </source>
</evidence>
<keyword evidence="6 7" id="KW-0472">Membrane</keyword>
<name>A0A099KXY7_COLPS</name>
<feature type="transmembrane region" description="Helical" evidence="7">
    <location>
        <begin position="227"/>
        <end position="249"/>
    </location>
</feature>
<keyword evidence="5 7" id="KW-1133">Transmembrane helix</keyword>
<gene>
    <name evidence="9" type="ORF">GAB14E_2274</name>
</gene>
<evidence type="ECO:0000256" key="4">
    <source>
        <dbReference type="ARBA" id="ARBA00022692"/>
    </source>
</evidence>
<evidence type="ECO:0000256" key="7">
    <source>
        <dbReference type="HAMAP-Rule" id="MF_00672"/>
    </source>
</evidence>